<organism evidence="1 2">
    <name type="scientific">Mycena metata</name>
    <dbReference type="NCBI Taxonomy" id="1033252"/>
    <lineage>
        <taxon>Eukaryota</taxon>
        <taxon>Fungi</taxon>
        <taxon>Dikarya</taxon>
        <taxon>Basidiomycota</taxon>
        <taxon>Agaricomycotina</taxon>
        <taxon>Agaricomycetes</taxon>
        <taxon>Agaricomycetidae</taxon>
        <taxon>Agaricales</taxon>
        <taxon>Marasmiineae</taxon>
        <taxon>Mycenaceae</taxon>
        <taxon>Mycena</taxon>
    </lineage>
</organism>
<accession>A0AAD7HVA3</accession>
<protein>
    <submittedName>
        <fullName evidence="1">Uncharacterized protein</fullName>
    </submittedName>
</protein>
<name>A0AAD7HVA3_9AGAR</name>
<reference evidence="1" key="1">
    <citation type="submission" date="2023-03" db="EMBL/GenBank/DDBJ databases">
        <title>Massive genome expansion in bonnet fungi (Mycena s.s.) driven by repeated elements and novel gene families across ecological guilds.</title>
        <authorList>
            <consortium name="Lawrence Berkeley National Laboratory"/>
            <person name="Harder C.B."/>
            <person name="Miyauchi S."/>
            <person name="Viragh M."/>
            <person name="Kuo A."/>
            <person name="Thoen E."/>
            <person name="Andreopoulos B."/>
            <person name="Lu D."/>
            <person name="Skrede I."/>
            <person name="Drula E."/>
            <person name="Henrissat B."/>
            <person name="Morin E."/>
            <person name="Kohler A."/>
            <person name="Barry K."/>
            <person name="LaButti K."/>
            <person name="Morin E."/>
            <person name="Salamov A."/>
            <person name="Lipzen A."/>
            <person name="Mereny Z."/>
            <person name="Hegedus B."/>
            <person name="Baldrian P."/>
            <person name="Stursova M."/>
            <person name="Weitz H."/>
            <person name="Taylor A."/>
            <person name="Grigoriev I.V."/>
            <person name="Nagy L.G."/>
            <person name="Martin F."/>
            <person name="Kauserud H."/>
        </authorList>
    </citation>
    <scope>NUCLEOTIDE SEQUENCE</scope>
    <source>
        <strain evidence="1">CBHHK182m</strain>
    </source>
</reference>
<proteinExistence type="predicted"/>
<gene>
    <name evidence="1" type="ORF">B0H16DRAFT_247286</name>
</gene>
<evidence type="ECO:0000313" key="2">
    <source>
        <dbReference type="Proteomes" id="UP001215598"/>
    </source>
</evidence>
<comment type="caution">
    <text evidence="1">The sequence shown here is derived from an EMBL/GenBank/DDBJ whole genome shotgun (WGS) entry which is preliminary data.</text>
</comment>
<keyword evidence="2" id="KW-1185">Reference proteome</keyword>
<evidence type="ECO:0000313" key="1">
    <source>
        <dbReference type="EMBL" id="KAJ7727932.1"/>
    </source>
</evidence>
<dbReference type="Proteomes" id="UP001215598">
    <property type="component" value="Unassembled WGS sequence"/>
</dbReference>
<sequence length="227" mass="26000">MSRAVFFKPLPISEDGTKWIPHGLAYRPFHLDHEEIDSDATETYTFTPSSALEDCLLEFTQTIRPSLEIPSFERSMCALLAESASLAAAEAAGILSAFKERVMGEMLKFKHDLGKDPEVAKQVRLDGPEAVDDDVLAMQLVKADMLSTHGKLIELKAWVCMFTELHNYHVHDKVYTKELIRLHERWHVCSIVPRTSKTTFRSLCRIFVNFFRNNSCNRTQRIIRVTQ</sequence>
<dbReference type="EMBL" id="JARKIB010000176">
    <property type="protein sequence ID" value="KAJ7727932.1"/>
    <property type="molecule type" value="Genomic_DNA"/>
</dbReference>
<dbReference type="AlphaFoldDB" id="A0AAD7HVA3"/>